<keyword evidence="11" id="KW-1185">Reference proteome</keyword>
<dbReference type="EMBL" id="JAHESD010000036">
    <property type="protein sequence ID" value="MBT1704673.1"/>
    <property type="molecule type" value="Genomic_DNA"/>
</dbReference>
<evidence type="ECO:0000259" key="9">
    <source>
        <dbReference type="Pfam" id="PF02823"/>
    </source>
</evidence>
<keyword evidence="6" id="KW-0472">Membrane</keyword>
<name>A0ABS5VTD8_9BACT</name>
<evidence type="ECO:0000256" key="6">
    <source>
        <dbReference type="ARBA" id="ARBA00023136"/>
    </source>
</evidence>
<organism evidence="10 11">
    <name type="scientific">Chryseosolibacter indicus</name>
    <dbReference type="NCBI Taxonomy" id="2782351"/>
    <lineage>
        <taxon>Bacteria</taxon>
        <taxon>Pseudomonadati</taxon>
        <taxon>Bacteroidota</taxon>
        <taxon>Cytophagia</taxon>
        <taxon>Cytophagales</taxon>
        <taxon>Chryseotaleaceae</taxon>
        <taxon>Chryseosolibacter</taxon>
    </lineage>
</organism>
<comment type="similarity">
    <text evidence="3 8">Belongs to the ATPase epsilon chain family.</text>
</comment>
<comment type="subunit">
    <text evidence="8">F-type ATPases have 2 components, CF(1) - the catalytic core - and CF(0) - the membrane proton channel. CF(1) has five subunits: alpha(3), beta(3), gamma(1), delta(1), epsilon(1). CF(0) has three main subunits: a, b and c.</text>
</comment>
<evidence type="ECO:0000313" key="10">
    <source>
        <dbReference type="EMBL" id="MBT1704673.1"/>
    </source>
</evidence>
<evidence type="ECO:0000256" key="1">
    <source>
        <dbReference type="ARBA" id="ARBA00003543"/>
    </source>
</evidence>
<sequence>MYLEILTPEKKVFEGDVTIATFPGADGSFQVMDNHAPLISLLQEGVVEYKSKEAAVASVKISGGVVEVLKNKVVLLADGIVA</sequence>
<dbReference type="SUPFAM" id="SSF51344">
    <property type="entry name" value="Epsilon subunit of F1F0-ATP synthase N-terminal domain"/>
    <property type="match status" value="1"/>
</dbReference>
<dbReference type="InterPro" id="IPR036771">
    <property type="entry name" value="ATPsynth_dsu/esu_N"/>
</dbReference>
<evidence type="ECO:0000256" key="3">
    <source>
        <dbReference type="ARBA" id="ARBA00005712"/>
    </source>
</evidence>
<keyword evidence="5 8" id="KW-0406">Ion transport</keyword>
<evidence type="ECO:0000256" key="8">
    <source>
        <dbReference type="RuleBase" id="RU003656"/>
    </source>
</evidence>
<feature type="domain" description="ATP synthase F1 complex delta/epsilon subunit N-terminal" evidence="9">
    <location>
        <begin position="1"/>
        <end position="78"/>
    </location>
</feature>
<evidence type="ECO:0000256" key="7">
    <source>
        <dbReference type="ARBA" id="ARBA00023196"/>
    </source>
</evidence>
<comment type="caution">
    <text evidence="10">The sequence shown here is derived from an EMBL/GenBank/DDBJ whole genome shotgun (WGS) entry which is preliminary data.</text>
</comment>
<evidence type="ECO:0000256" key="4">
    <source>
        <dbReference type="ARBA" id="ARBA00022448"/>
    </source>
</evidence>
<dbReference type="RefSeq" id="WP_254154631.1">
    <property type="nucleotide sequence ID" value="NZ_JAHESD010000036.1"/>
</dbReference>
<evidence type="ECO:0000313" key="11">
    <source>
        <dbReference type="Proteomes" id="UP000772618"/>
    </source>
</evidence>
<dbReference type="InterPro" id="IPR001469">
    <property type="entry name" value="ATP_synth_F1_dsu/esu"/>
</dbReference>
<keyword evidence="7 8" id="KW-0139">CF(1)</keyword>
<gene>
    <name evidence="10" type="primary">atpC</name>
    <name evidence="10" type="ORF">KK060_15370</name>
</gene>
<dbReference type="Pfam" id="PF02823">
    <property type="entry name" value="ATP-synt_DE_N"/>
    <property type="match status" value="1"/>
</dbReference>
<accession>A0ABS5VTD8</accession>
<keyword evidence="4 8" id="KW-0813">Transport</keyword>
<evidence type="ECO:0000256" key="2">
    <source>
        <dbReference type="ARBA" id="ARBA00004184"/>
    </source>
</evidence>
<comment type="subcellular location">
    <subcellularLocation>
        <location evidence="2">Endomembrane system</location>
        <topology evidence="2">Peripheral membrane protein</topology>
    </subcellularLocation>
</comment>
<dbReference type="Gene3D" id="2.60.15.10">
    <property type="entry name" value="F0F1 ATP synthase delta/epsilon subunit, N-terminal"/>
    <property type="match status" value="1"/>
</dbReference>
<dbReference type="InterPro" id="IPR020546">
    <property type="entry name" value="ATP_synth_F1_dsu/esu_N"/>
</dbReference>
<dbReference type="CDD" id="cd12152">
    <property type="entry name" value="F1-ATPase_delta"/>
    <property type="match status" value="1"/>
</dbReference>
<keyword evidence="8" id="KW-0066">ATP synthesis</keyword>
<proteinExistence type="inferred from homology"/>
<reference evidence="10 11" key="1">
    <citation type="submission" date="2021-05" db="EMBL/GenBank/DDBJ databases">
        <title>A Polyphasic approach of four new species of the genus Ohtaekwangia: Ohtaekwangia histidinii sp. nov., Ohtaekwangia cretensis sp. nov., Ohtaekwangia indiensis sp. nov., Ohtaekwangia reichenbachii sp. nov. from diverse environment.</title>
        <authorList>
            <person name="Octaviana S."/>
        </authorList>
    </citation>
    <scope>NUCLEOTIDE SEQUENCE [LARGE SCALE GENOMIC DNA]</scope>
    <source>
        <strain evidence="10 11">PWU20</strain>
    </source>
</reference>
<dbReference type="NCBIfam" id="TIGR01216">
    <property type="entry name" value="ATP_synt_epsi"/>
    <property type="match status" value="1"/>
</dbReference>
<protein>
    <submittedName>
        <fullName evidence="10">ATP synthase F1 subunit epsilon</fullName>
    </submittedName>
</protein>
<dbReference type="Proteomes" id="UP000772618">
    <property type="component" value="Unassembled WGS sequence"/>
</dbReference>
<comment type="function">
    <text evidence="1">Produces ATP from ADP in the presence of a proton gradient across the membrane.</text>
</comment>
<evidence type="ECO:0000256" key="5">
    <source>
        <dbReference type="ARBA" id="ARBA00023065"/>
    </source>
</evidence>